<dbReference type="PROSITE" id="PS50158">
    <property type="entry name" value="ZF_CCHC"/>
    <property type="match status" value="1"/>
</dbReference>
<gene>
    <name evidence="4" type="ORF">OOU_Y34scaffold01032g2</name>
</gene>
<name>A0AA97NMD3_PYRO3</name>
<reference evidence="4" key="1">
    <citation type="journal article" date="2012" name="PLoS Genet.">
        <title>Comparative analysis of the genomes of two field isolates of the rice blast fungus Magnaporthe oryzae.</title>
        <authorList>
            <person name="Xue M."/>
            <person name="Yang J."/>
            <person name="Li Z."/>
            <person name="Hu S."/>
            <person name="Yao N."/>
            <person name="Dean R.A."/>
            <person name="Zhao W."/>
            <person name="Shen M."/>
            <person name="Zhang H."/>
            <person name="Li C."/>
            <person name="Liu L."/>
            <person name="Cao L."/>
            <person name="Xu X."/>
            <person name="Xing Y."/>
            <person name="Hsiang T."/>
            <person name="Zhang Z."/>
            <person name="Xu J.R."/>
            <person name="Peng Y.L."/>
        </authorList>
    </citation>
    <scope>NUCLEOTIDE SEQUENCE</scope>
    <source>
        <strain evidence="4">Y34</strain>
    </source>
</reference>
<dbReference type="Proteomes" id="UP000011086">
    <property type="component" value="Unassembled WGS sequence"/>
</dbReference>
<dbReference type="AlphaFoldDB" id="A0AA97NMD3"/>
<evidence type="ECO:0000313" key="4">
    <source>
        <dbReference type="EMBL" id="ELQ32804.1"/>
    </source>
</evidence>
<protein>
    <recommendedName>
        <fullName evidence="3">CCHC-type domain-containing protein</fullName>
    </recommendedName>
</protein>
<evidence type="ECO:0000256" key="2">
    <source>
        <dbReference type="SAM" id="MobiDB-lite"/>
    </source>
</evidence>
<keyword evidence="1" id="KW-0862">Zinc</keyword>
<feature type="domain" description="CCHC-type" evidence="3">
    <location>
        <begin position="285"/>
        <end position="302"/>
    </location>
</feature>
<evidence type="ECO:0000256" key="1">
    <source>
        <dbReference type="PROSITE-ProRule" id="PRU00047"/>
    </source>
</evidence>
<feature type="compositionally biased region" description="Polar residues" evidence="2">
    <location>
        <begin position="246"/>
        <end position="263"/>
    </location>
</feature>
<sequence>MKNKYGIQDCDIYNFDETGFMMGQICGHMVVTGSERRGRSKKIQPGNREWATAICCISGDGYDVPPYLIVKGVHHLANCVLKRAYGQEINDFIRAHITNISKVEFFLAFAAAYKRSMTKENIAGGFRGAGLIPYNPETVISKLDVKLRTPSPKKPVFPNTGTWVSQTPHNPTEAVCQSTLVKSRISRHRSSSPTPIFEAVKHLAKGIEQIAHQNTLILAENRSLRKANEALSKRRRAKKTRIREGGSSTVQDVQNLLQLNNADNPVREEESENGEGTNARPAIKRRCGNCGNTGHNARTCQEDEEMSDIYSSDCIQEKCPGYYPVQGTVHPR</sequence>
<dbReference type="InterPro" id="IPR001878">
    <property type="entry name" value="Znf_CCHC"/>
</dbReference>
<accession>A0AA97NMD3</accession>
<evidence type="ECO:0000259" key="3">
    <source>
        <dbReference type="PROSITE" id="PS50158"/>
    </source>
</evidence>
<keyword evidence="1" id="KW-0863">Zinc-finger</keyword>
<organism evidence="4">
    <name type="scientific">Pyricularia oryzae (strain Y34)</name>
    <name type="common">Rice blast fungus</name>
    <name type="synonym">Magnaporthe oryzae</name>
    <dbReference type="NCBI Taxonomy" id="1143189"/>
    <lineage>
        <taxon>Eukaryota</taxon>
        <taxon>Fungi</taxon>
        <taxon>Dikarya</taxon>
        <taxon>Ascomycota</taxon>
        <taxon>Pezizomycotina</taxon>
        <taxon>Sordariomycetes</taxon>
        <taxon>Sordariomycetidae</taxon>
        <taxon>Magnaporthales</taxon>
        <taxon>Pyriculariaceae</taxon>
        <taxon>Pyricularia</taxon>
    </lineage>
</organism>
<keyword evidence="1" id="KW-0479">Metal-binding</keyword>
<dbReference type="GO" id="GO:0003676">
    <property type="term" value="F:nucleic acid binding"/>
    <property type="evidence" value="ECO:0007669"/>
    <property type="project" value="InterPro"/>
</dbReference>
<proteinExistence type="predicted"/>
<dbReference type="GO" id="GO:0008270">
    <property type="term" value="F:zinc ion binding"/>
    <property type="evidence" value="ECO:0007669"/>
    <property type="project" value="UniProtKB-KW"/>
</dbReference>
<feature type="region of interest" description="Disordered" evidence="2">
    <location>
        <begin position="229"/>
        <end position="288"/>
    </location>
</feature>
<dbReference type="EMBL" id="JH793798">
    <property type="protein sequence ID" value="ELQ32804.1"/>
    <property type="molecule type" value="Genomic_DNA"/>
</dbReference>